<sequence length="228" mass="25664">MRFLVVEDHLRMADQLAEGFAERGYVAKVVNNGEDGLFEAQEIDYTLAVIDLGLPGMSGLDLIKRLRKAGNTLPIIVLTARDDVESIVQAMEAGADDYLKKPVYFAELFAHIEAVLRRVLGDPKLDQPLLEFANLQLDTRARLVHRGEERIEFTRAEYEIVEHLWRNAGRVQSKKSIADSYQRDPGADTRANSVEGLVGRVKRKLDPDGSLKPIETVRGRGYLFRDSD</sequence>
<proteinExistence type="predicted"/>
<organism evidence="10 11">
    <name type="scientific">Candidatus Litorirhabdus singularis</name>
    <dbReference type="NCBI Taxonomy" id="2518993"/>
    <lineage>
        <taxon>Bacteria</taxon>
        <taxon>Pseudomonadati</taxon>
        <taxon>Pseudomonadota</taxon>
        <taxon>Gammaproteobacteria</taxon>
        <taxon>Cellvibrionales</taxon>
        <taxon>Halieaceae</taxon>
        <taxon>Candidatus Litorirhabdus</taxon>
    </lineage>
</organism>
<evidence type="ECO:0000256" key="6">
    <source>
        <dbReference type="PROSITE-ProRule" id="PRU00169"/>
    </source>
</evidence>
<dbReference type="EMBL" id="SHNN01000003">
    <property type="protein sequence ID" value="MCX2982291.1"/>
    <property type="molecule type" value="Genomic_DNA"/>
</dbReference>
<dbReference type="Pfam" id="PF00072">
    <property type="entry name" value="Response_reg"/>
    <property type="match status" value="1"/>
</dbReference>
<dbReference type="SMART" id="SM00448">
    <property type="entry name" value="REC"/>
    <property type="match status" value="1"/>
</dbReference>
<dbReference type="PANTHER" id="PTHR48111:SF22">
    <property type="entry name" value="REGULATOR OF RPOS"/>
    <property type="match status" value="1"/>
</dbReference>
<reference evidence="10" key="1">
    <citation type="submission" date="2019-02" db="EMBL/GenBank/DDBJ databases">
        <authorList>
            <person name="Li S.-H."/>
        </authorList>
    </citation>
    <scope>NUCLEOTIDE SEQUENCE</scope>
    <source>
        <strain evidence="10">IMCC14734</strain>
    </source>
</reference>
<dbReference type="CDD" id="cd00383">
    <property type="entry name" value="trans_reg_C"/>
    <property type="match status" value="1"/>
</dbReference>
<dbReference type="Gene3D" id="1.10.10.10">
    <property type="entry name" value="Winged helix-like DNA-binding domain superfamily/Winged helix DNA-binding domain"/>
    <property type="match status" value="1"/>
</dbReference>
<keyword evidence="2" id="KW-0902">Two-component regulatory system</keyword>
<dbReference type="InterPro" id="IPR001789">
    <property type="entry name" value="Sig_transdc_resp-reg_receiver"/>
</dbReference>
<comment type="caution">
    <text evidence="10">The sequence shown here is derived from an EMBL/GenBank/DDBJ whole genome shotgun (WGS) entry which is preliminary data.</text>
</comment>
<dbReference type="Gene3D" id="3.40.50.2300">
    <property type="match status" value="1"/>
</dbReference>
<dbReference type="InterPro" id="IPR016032">
    <property type="entry name" value="Sig_transdc_resp-reg_C-effctor"/>
</dbReference>
<name>A0ABT3TKJ0_9GAMM</name>
<dbReference type="SMART" id="SM00862">
    <property type="entry name" value="Trans_reg_C"/>
    <property type="match status" value="1"/>
</dbReference>
<dbReference type="PROSITE" id="PS51755">
    <property type="entry name" value="OMPR_PHOB"/>
    <property type="match status" value="1"/>
</dbReference>
<evidence type="ECO:0000313" key="10">
    <source>
        <dbReference type="EMBL" id="MCX2982291.1"/>
    </source>
</evidence>
<gene>
    <name evidence="10" type="ORF">EYC98_15620</name>
</gene>
<dbReference type="InterPro" id="IPR001867">
    <property type="entry name" value="OmpR/PhoB-type_DNA-bd"/>
</dbReference>
<feature type="DNA-binding region" description="OmpR/PhoB-type" evidence="7">
    <location>
        <begin position="127"/>
        <end position="226"/>
    </location>
</feature>
<evidence type="ECO:0000259" key="8">
    <source>
        <dbReference type="PROSITE" id="PS50110"/>
    </source>
</evidence>
<evidence type="ECO:0000256" key="7">
    <source>
        <dbReference type="PROSITE-ProRule" id="PRU01091"/>
    </source>
</evidence>
<protein>
    <submittedName>
        <fullName evidence="10">Response regulator transcription factor</fullName>
    </submittedName>
</protein>
<dbReference type="PANTHER" id="PTHR48111">
    <property type="entry name" value="REGULATOR OF RPOS"/>
    <property type="match status" value="1"/>
</dbReference>
<feature type="domain" description="Response regulatory" evidence="8">
    <location>
        <begin position="2"/>
        <end position="116"/>
    </location>
</feature>
<evidence type="ECO:0000256" key="2">
    <source>
        <dbReference type="ARBA" id="ARBA00023012"/>
    </source>
</evidence>
<dbReference type="InterPro" id="IPR036388">
    <property type="entry name" value="WH-like_DNA-bd_sf"/>
</dbReference>
<evidence type="ECO:0000256" key="4">
    <source>
        <dbReference type="ARBA" id="ARBA00023125"/>
    </source>
</evidence>
<evidence type="ECO:0000256" key="5">
    <source>
        <dbReference type="ARBA" id="ARBA00023163"/>
    </source>
</evidence>
<dbReference type="InterPro" id="IPR011006">
    <property type="entry name" value="CheY-like_superfamily"/>
</dbReference>
<dbReference type="PROSITE" id="PS50110">
    <property type="entry name" value="RESPONSE_REGULATORY"/>
    <property type="match status" value="1"/>
</dbReference>
<dbReference type="SUPFAM" id="SSF52172">
    <property type="entry name" value="CheY-like"/>
    <property type="match status" value="1"/>
</dbReference>
<keyword evidence="11" id="KW-1185">Reference proteome</keyword>
<dbReference type="SUPFAM" id="SSF46894">
    <property type="entry name" value="C-terminal effector domain of the bipartite response regulators"/>
    <property type="match status" value="1"/>
</dbReference>
<feature type="modified residue" description="4-aspartylphosphate" evidence="6">
    <location>
        <position position="51"/>
    </location>
</feature>
<dbReference type="Pfam" id="PF00486">
    <property type="entry name" value="Trans_reg_C"/>
    <property type="match status" value="1"/>
</dbReference>
<keyword evidence="3" id="KW-0805">Transcription regulation</keyword>
<dbReference type="InterPro" id="IPR039420">
    <property type="entry name" value="WalR-like"/>
</dbReference>
<evidence type="ECO:0000313" key="11">
    <source>
        <dbReference type="Proteomes" id="UP001143362"/>
    </source>
</evidence>
<evidence type="ECO:0000256" key="1">
    <source>
        <dbReference type="ARBA" id="ARBA00022553"/>
    </source>
</evidence>
<keyword evidence="4 7" id="KW-0238">DNA-binding</keyword>
<dbReference type="RefSeq" id="WP_279246316.1">
    <property type="nucleotide sequence ID" value="NZ_SHNN01000003.1"/>
</dbReference>
<accession>A0ABT3TKJ0</accession>
<feature type="domain" description="OmpR/PhoB-type" evidence="9">
    <location>
        <begin position="127"/>
        <end position="226"/>
    </location>
</feature>
<keyword evidence="1 6" id="KW-0597">Phosphoprotein</keyword>
<dbReference type="Proteomes" id="UP001143362">
    <property type="component" value="Unassembled WGS sequence"/>
</dbReference>
<keyword evidence="5" id="KW-0804">Transcription</keyword>
<evidence type="ECO:0000256" key="3">
    <source>
        <dbReference type="ARBA" id="ARBA00023015"/>
    </source>
</evidence>
<evidence type="ECO:0000259" key="9">
    <source>
        <dbReference type="PROSITE" id="PS51755"/>
    </source>
</evidence>